<evidence type="ECO:0000259" key="7">
    <source>
        <dbReference type="PROSITE" id="PS50921"/>
    </source>
</evidence>
<dbReference type="SUPFAM" id="SSF55785">
    <property type="entry name" value="PYP-like sensor domain (PAS domain)"/>
    <property type="match status" value="1"/>
</dbReference>
<evidence type="ECO:0000256" key="4">
    <source>
        <dbReference type="ARBA" id="ARBA00022679"/>
    </source>
</evidence>
<evidence type="ECO:0000256" key="2">
    <source>
        <dbReference type="ARBA" id="ARBA00012438"/>
    </source>
</evidence>
<dbReference type="InterPro" id="IPR013655">
    <property type="entry name" value="PAS_fold_3"/>
</dbReference>
<keyword evidence="3" id="KW-0597">Phosphoprotein</keyword>
<organism evidence="8 9">
    <name type="scientific">Nocardia thailandica</name>
    <dbReference type="NCBI Taxonomy" id="257275"/>
    <lineage>
        <taxon>Bacteria</taxon>
        <taxon>Bacillati</taxon>
        <taxon>Actinomycetota</taxon>
        <taxon>Actinomycetes</taxon>
        <taxon>Mycobacteriales</taxon>
        <taxon>Nocardiaceae</taxon>
        <taxon>Nocardia</taxon>
    </lineage>
</organism>
<dbReference type="NCBIfam" id="TIGR00229">
    <property type="entry name" value="sensory_box"/>
    <property type="match status" value="1"/>
</dbReference>
<evidence type="ECO:0000313" key="8">
    <source>
        <dbReference type="EMBL" id="MFF0546657.1"/>
    </source>
</evidence>
<evidence type="ECO:0000256" key="3">
    <source>
        <dbReference type="ARBA" id="ARBA00022553"/>
    </source>
</evidence>
<protein>
    <recommendedName>
        <fullName evidence="2">histidine kinase</fullName>
        <ecNumber evidence="2">2.7.13.3</ecNumber>
    </recommendedName>
</protein>
<comment type="catalytic activity">
    <reaction evidence="1">
        <text>ATP + protein L-histidine = ADP + protein N-phospho-L-histidine.</text>
        <dbReference type="EC" id="2.7.13.3"/>
    </reaction>
</comment>
<dbReference type="EC" id="2.7.13.3" evidence="2"/>
<dbReference type="PROSITE" id="PS50112">
    <property type="entry name" value="PAS"/>
    <property type="match status" value="1"/>
</dbReference>
<dbReference type="InterPro" id="IPR052162">
    <property type="entry name" value="Sensor_kinase/Photoreceptor"/>
</dbReference>
<dbReference type="Gene3D" id="1.10.10.10">
    <property type="entry name" value="Winged helix-like DNA-binding domain superfamily/Winged helix DNA-binding domain"/>
    <property type="match status" value="1"/>
</dbReference>
<dbReference type="SUPFAM" id="SSF52172">
    <property type="entry name" value="CheY-like"/>
    <property type="match status" value="1"/>
</dbReference>
<evidence type="ECO:0000259" key="6">
    <source>
        <dbReference type="PROSITE" id="PS50112"/>
    </source>
</evidence>
<keyword evidence="9" id="KW-1185">Reference proteome</keyword>
<dbReference type="Pfam" id="PF03861">
    <property type="entry name" value="ANTAR"/>
    <property type="match status" value="1"/>
</dbReference>
<dbReference type="InterPro" id="IPR011006">
    <property type="entry name" value="CheY-like_superfamily"/>
</dbReference>
<dbReference type="PANTHER" id="PTHR43304">
    <property type="entry name" value="PHYTOCHROME-LIKE PROTEIN CPH1"/>
    <property type="match status" value="1"/>
</dbReference>
<dbReference type="Proteomes" id="UP001601444">
    <property type="component" value="Unassembled WGS sequence"/>
</dbReference>
<dbReference type="InterPro" id="IPR000014">
    <property type="entry name" value="PAS"/>
</dbReference>
<comment type="caution">
    <text evidence="8">The sequence shown here is derived from an EMBL/GenBank/DDBJ whole genome shotgun (WGS) entry which is preliminary data.</text>
</comment>
<dbReference type="PROSITE" id="PS50921">
    <property type="entry name" value="ANTAR"/>
    <property type="match status" value="1"/>
</dbReference>
<accession>A0ABW6PW69</accession>
<keyword evidence="5" id="KW-0418">Kinase</keyword>
<dbReference type="CDD" id="cd00130">
    <property type="entry name" value="PAS"/>
    <property type="match status" value="1"/>
</dbReference>
<evidence type="ECO:0000256" key="1">
    <source>
        <dbReference type="ARBA" id="ARBA00000085"/>
    </source>
</evidence>
<sequence length="222" mass="24196">MTDSEAITPDDDLTGVGHRPASVGAFTCWFATQRWEWSSEVYRMHGYTPGEVEPTTELLLSHKHPDDRDVVSELITRTLELGEPFSSRHRFIDTRGKVHTVMVVADRILDDDGEPVGTSGYYLDLTETVGAATKAAVDAAVSGAVASRAVIEQAKGVLMRMYGISAEQAFKVLVWRSQETNVKLRDIAGCVIAGLSSVPAPSPQAVSAFDHLLLTCHEHLEC</sequence>
<keyword evidence="4" id="KW-0808">Transferase</keyword>
<evidence type="ECO:0000256" key="5">
    <source>
        <dbReference type="ARBA" id="ARBA00022777"/>
    </source>
</evidence>
<dbReference type="Gene3D" id="3.30.450.20">
    <property type="entry name" value="PAS domain"/>
    <property type="match status" value="1"/>
</dbReference>
<dbReference type="EMBL" id="JBIAMX010000024">
    <property type="protein sequence ID" value="MFF0546657.1"/>
    <property type="molecule type" value="Genomic_DNA"/>
</dbReference>
<name>A0ABW6PW69_9NOCA</name>
<dbReference type="SMART" id="SM01012">
    <property type="entry name" value="ANTAR"/>
    <property type="match status" value="1"/>
</dbReference>
<dbReference type="Pfam" id="PF08447">
    <property type="entry name" value="PAS_3"/>
    <property type="match status" value="1"/>
</dbReference>
<feature type="domain" description="PAS" evidence="6">
    <location>
        <begin position="37"/>
        <end position="82"/>
    </location>
</feature>
<reference evidence="8 9" key="1">
    <citation type="submission" date="2024-10" db="EMBL/GenBank/DDBJ databases">
        <title>The Natural Products Discovery Center: Release of the First 8490 Sequenced Strains for Exploring Actinobacteria Biosynthetic Diversity.</title>
        <authorList>
            <person name="Kalkreuter E."/>
            <person name="Kautsar S.A."/>
            <person name="Yang D."/>
            <person name="Bader C.D."/>
            <person name="Teijaro C.N."/>
            <person name="Fluegel L."/>
            <person name="Davis C.M."/>
            <person name="Simpson J.R."/>
            <person name="Lauterbach L."/>
            <person name="Steele A.D."/>
            <person name="Gui C."/>
            <person name="Meng S."/>
            <person name="Li G."/>
            <person name="Viehrig K."/>
            <person name="Ye F."/>
            <person name="Su P."/>
            <person name="Kiefer A.F."/>
            <person name="Nichols A."/>
            <person name="Cepeda A.J."/>
            <person name="Yan W."/>
            <person name="Fan B."/>
            <person name="Jiang Y."/>
            <person name="Adhikari A."/>
            <person name="Zheng C.-J."/>
            <person name="Schuster L."/>
            <person name="Cowan T.M."/>
            <person name="Smanski M.J."/>
            <person name="Chevrette M.G."/>
            <person name="De Carvalho L.P.S."/>
            <person name="Shen B."/>
        </authorList>
    </citation>
    <scope>NUCLEOTIDE SEQUENCE [LARGE SCALE GENOMIC DNA]</scope>
    <source>
        <strain evidence="8 9">NPDC004045</strain>
    </source>
</reference>
<dbReference type="InterPro" id="IPR035965">
    <property type="entry name" value="PAS-like_dom_sf"/>
</dbReference>
<evidence type="ECO:0000313" key="9">
    <source>
        <dbReference type="Proteomes" id="UP001601444"/>
    </source>
</evidence>
<dbReference type="RefSeq" id="WP_052314486.1">
    <property type="nucleotide sequence ID" value="NZ_JBIAMX010000024.1"/>
</dbReference>
<dbReference type="InterPro" id="IPR005561">
    <property type="entry name" value="ANTAR"/>
</dbReference>
<gene>
    <name evidence="8" type="ORF">ACFYTF_27845</name>
</gene>
<feature type="domain" description="ANTAR" evidence="7">
    <location>
        <begin position="131"/>
        <end position="192"/>
    </location>
</feature>
<dbReference type="PANTHER" id="PTHR43304:SF1">
    <property type="entry name" value="PAC DOMAIN-CONTAINING PROTEIN"/>
    <property type="match status" value="1"/>
</dbReference>
<dbReference type="InterPro" id="IPR036388">
    <property type="entry name" value="WH-like_DNA-bd_sf"/>
</dbReference>
<proteinExistence type="predicted"/>